<evidence type="ECO:0000313" key="3">
    <source>
        <dbReference type="Proteomes" id="UP000018208"/>
    </source>
</evidence>
<evidence type="ECO:0000313" key="1">
    <source>
        <dbReference type="EMBL" id="EST43178.1"/>
    </source>
</evidence>
<keyword evidence="3" id="KW-1185">Reference proteome</keyword>
<dbReference type="EMBL" id="AUWU02000009">
    <property type="protein sequence ID" value="KAH0569454.1"/>
    <property type="molecule type" value="Genomic_DNA"/>
</dbReference>
<organism evidence="1">
    <name type="scientific">Spironucleus salmonicida</name>
    <dbReference type="NCBI Taxonomy" id="348837"/>
    <lineage>
        <taxon>Eukaryota</taxon>
        <taxon>Metamonada</taxon>
        <taxon>Diplomonadida</taxon>
        <taxon>Hexamitidae</taxon>
        <taxon>Hexamitinae</taxon>
        <taxon>Spironucleus</taxon>
    </lineage>
</organism>
<sequence length="388" mass="44469">MPITQSSSSLKNDITVANHPGLKRSLSKMGSNSSFGNFGVKPSLSFQKEKLLQVKDEEPNLIPLQEKSAFFIPDVEVSNSIQSTLSQEVDNEGYFNGNNVVRSSKNSLCENNSNIASPIFERTIEPLEMTMESQNFEIPVIKLSVDPPPSLPRFQPRPQEQQIVQRPINDFNQDVQQLDQIDNSQFLFNNANEQQIDFNLIDQKLNHAYEDINPQVEDEQEQSIAQITNLEFTNSLADFQDVVVTAFAKLKGKVNVHDRNSQMLFTQSSSVLEEIFILQNNISEFIQTQRQKKLNRRLTYLQFEHQFLNEKIAIIEQVLIGSGILKSNMINLLYQENVMWQIDDYEDQSLSIAQEDTEHTQKGEFFVDSDIELDEVDDLIKKMAQRAK</sequence>
<proteinExistence type="predicted"/>
<dbReference type="Proteomes" id="UP000018208">
    <property type="component" value="Unassembled WGS sequence"/>
</dbReference>
<protein>
    <submittedName>
        <fullName evidence="1">Uncharacterized protein</fullName>
    </submittedName>
</protein>
<accession>V6LFY4</accession>
<dbReference type="EMBL" id="KI546141">
    <property type="protein sequence ID" value="EST43178.1"/>
    <property type="molecule type" value="Genomic_DNA"/>
</dbReference>
<name>V6LFY4_9EUKA</name>
<dbReference type="VEuPathDB" id="GiardiaDB:SS50377_28403"/>
<evidence type="ECO:0000313" key="2">
    <source>
        <dbReference type="EMBL" id="KAH0569454.1"/>
    </source>
</evidence>
<reference evidence="1 2" key="1">
    <citation type="journal article" date="2014" name="PLoS Genet.">
        <title>The Genome of Spironucleus salmonicida Highlights a Fish Pathogen Adapted to Fluctuating Environments.</title>
        <authorList>
            <person name="Xu F."/>
            <person name="Jerlstrom-Hultqvist J."/>
            <person name="Einarsson E."/>
            <person name="Astvaldsson A."/>
            <person name="Svard S.G."/>
            <person name="Andersson J.O."/>
        </authorList>
    </citation>
    <scope>NUCLEOTIDE SEQUENCE</scope>
    <source>
        <strain evidence="2">ATCC 50377</strain>
    </source>
</reference>
<dbReference type="AlphaFoldDB" id="V6LFY4"/>
<reference evidence="2" key="2">
    <citation type="submission" date="2020-12" db="EMBL/GenBank/DDBJ databases">
        <title>New Spironucleus salmonicida genome in near-complete chromosomes.</title>
        <authorList>
            <person name="Xu F."/>
            <person name="Kurt Z."/>
            <person name="Jimenez-Gonzalez A."/>
            <person name="Astvaldsson A."/>
            <person name="Andersson J.O."/>
            <person name="Svard S.G."/>
        </authorList>
    </citation>
    <scope>NUCLEOTIDE SEQUENCE</scope>
    <source>
        <strain evidence="2">ATCC 50377</strain>
    </source>
</reference>
<gene>
    <name evidence="1" type="ORF">SS50377_17119</name>
    <name evidence="2" type="ORF">SS50377_28403</name>
</gene>